<evidence type="ECO:0000313" key="7">
    <source>
        <dbReference type="EMBL" id="AFU67677.1"/>
    </source>
</evidence>
<feature type="repeat" description="TPR" evidence="4">
    <location>
        <begin position="57"/>
        <end position="90"/>
    </location>
</feature>
<dbReference type="AlphaFoldDB" id="K4IAN3"/>
<reference evidence="7" key="1">
    <citation type="submission" date="2006-03" db="EMBL/GenBank/DDBJ databases">
        <authorList>
            <person name="Bowman J."/>
            <person name="Ferriera S."/>
            <person name="Johnson J."/>
            <person name="Kravitz S."/>
            <person name="Halpern A."/>
            <person name="Remington K."/>
            <person name="Beeson K."/>
            <person name="Tran B."/>
            <person name="Rogers Y.-H."/>
            <person name="Friedman R."/>
            <person name="Venter J.C."/>
        </authorList>
    </citation>
    <scope>NUCLEOTIDE SEQUENCE [LARGE SCALE GENOMIC DNA]</scope>
    <source>
        <strain evidence="7">ATCC 700755</strain>
    </source>
</reference>
<dbReference type="STRING" id="313595.P700755_000661"/>
<dbReference type="SUPFAM" id="SSF103088">
    <property type="entry name" value="OmpA-like"/>
    <property type="match status" value="1"/>
</dbReference>
<dbReference type="InterPro" id="IPR036737">
    <property type="entry name" value="OmpA-like_sf"/>
</dbReference>
<dbReference type="EMBL" id="CP003879">
    <property type="protein sequence ID" value="AFU67677.1"/>
    <property type="molecule type" value="Genomic_DNA"/>
</dbReference>
<dbReference type="InterPro" id="IPR011042">
    <property type="entry name" value="6-blade_b-propeller_TolB-like"/>
</dbReference>
<dbReference type="Gene3D" id="2.120.10.30">
    <property type="entry name" value="TolB, C-terminal domain"/>
    <property type="match status" value="1"/>
</dbReference>
<dbReference type="PROSITE" id="PS51123">
    <property type="entry name" value="OMPA_2"/>
    <property type="match status" value="1"/>
</dbReference>
<feature type="domain" description="OmpA-like" evidence="6">
    <location>
        <begin position="534"/>
        <end position="657"/>
    </location>
</feature>
<dbReference type="eggNOG" id="COG2885">
    <property type="taxonomic scope" value="Bacteria"/>
</dbReference>
<dbReference type="InterPro" id="IPR006665">
    <property type="entry name" value="OmpA-like"/>
</dbReference>
<dbReference type="eggNOG" id="COG0457">
    <property type="taxonomic scope" value="Bacteria"/>
</dbReference>
<dbReference type="RefSeq" id="WP_015023294.1">
    <property type="nucleotide sequence ID" value="NC_018721.1"/>
</dbReference>
<evidence type="ECO:0000256" key="3">
    <source>
        <dbReference type="ARBA" id="ARBA00023237"/>
    </source>
</evidence>
<name>K4IAN3_PSYTT</name>
<comment type="subcellular location">
    <subcellularLocation>
        <location evidence="1">Cell outer membrane</location>
    </subcellularLocation>
</comment>
<dbReference type="SUPFAM" id="SSF82171">
    <property type="entry name" value="DPP6 N-terminal domain-like"/>
    <property type="match status" value="1"/>
</dbReference>
<evidence type="ECO:0000256" key="2">
    <source>
        <dbReference type="ARBA" id="ARBA00023136"/>
    </source>
</evidence>
<gene>
    <name evidence="7" type="ordered locus">P700755_000661</name>
</gene>
<keyword evidence="8" id="KW-1185">Reference proteome</keyword>
<dbReference type="PANTHER" id="PTHR30329:SF21">
    <property type="entry name" value="LIPOPROTEIN YIAD-RELATED"/>
    <property type="match status" value="1"/>
</dbReference>
<evidence type="ECO:0000256" key="5">
    <source>
        <dbReference type="PROSITE-ProRule" id="PRU00473"/>
    </source>
</evidence>
<proteinExistence type="predicted"/>
<dbReference type="InterPro" id="IPR006664">
    <property type="entry name" value="OMP_bac"/>
</dbReference>
<dbReference type="InterPro" id="IPR008969">
    <property type="entry name" value="CarboxyPept-like_regulatory"/>
</dbReference>
<keyword evidence="7" id="KW-0449">Lipoprotein</keyword>
<dbReference type="KEGG" id="ptq:P700755_000661"/>
<dbReference type="Pfam" id="PF13620">
    <property type="entry name" value="CarboxypepD_reg"/>
    <property type="match status" value="1"/>
</dbReference>
<dbReference type="InterPro" id="IPR050330">
    <property type="entry name" value="Bact_OuterMem_StrucFunc"/>
</dbReference>
<organism evidence="7 8">
    <name type="scientific">Psychroflexus torquis (strain ATCC 700755 / CIP 106069 / ACAM 623)</name>
    <dbReference type="NCBI Taxonomy" id="313595"/>
    <lineage>
        <taxon>Bacteria</taxon>
        <taxon>Pseudomonadati</taxon>
        <taxon>Bacteroidota</taxon>
        <taxon>Flavobacteriia</taxon>
        <taxon>Flavobacteriales</taxon>
        <taxon>Flavobacteriaceae</taxon>
        <taxon>Psychroflexus</taxon>
    </lineage>
</organism>
<evidence type="ECO:0000256" key="1">
    <source>
        <dbReference type="ARBA" id="ARBA00004442"/>
    </source>
</evidence>
<dbReference type="Pfam" id="PF07676">
    <property type="entry name" value="PD40"/>
    <property type="match status" value="3"/>
</dbReference>
<dbReference type="PANTHER" id="PTHR30329">
    <property type="entry name" value="STATOR ELEMENT OF FLAGELLAR MOTOR COMPLEX"/>
    <property type="match status" value="1"/>
</dbReference>
<dbReference type="Gene3D" id="3.30.1330.60">
    <property type="entry name" value="OmpA-like domain"/>
    <property type="match status" value="1"/>
</dbReference>
<sequence length="759" mass="86785">MKFTNRHIIFIVIILITGLGYGQKDKLKEADKMFESYAFIDAQKIYLEVANNGYESENLFKKLGDSYYFNSDLEKAFEWYQKLYDINQNLPKEYLFRYAQSLKSIKLYEKSDEIMFEFDTLNETDSRVSRLKKERNYLELIEMQSGRFELKKISINSDYSEFSPSFYGNKLVFASNRPNSWLVKRIHEWNNKPYLNLYSSDLSDSLVIESEPIVFLEELNSKFHESSAAFSSDGKTVYFTRNNFSGNKLKRGEDGISYLKLFKSELNSENTWTKPEELPFNNDNYSVAYPALSKDNKILYFSSDMDGTIGMSDIFKVEIREDNTYSIPENLGESINTEGRESFPFVSDDGLLYFASDGHLGLGGLDVFVAVIKENEKLGEVFNLGRPINSSKDDFSFIINSKLKKGFFASNRGQEGTSDNIYELTQLNKLITDCFQLLNGNIFKTNGEDPLSDAKVSLFDRDLKILDSTITDSKGFYQFEVDCNSSYVLRVSKDGFSTSGEVVEINSDFGTENSLNFSMNEGGELGITKADDGDDLNDLLQLDTIYFDLDKFQIRPDAEVELQKIIVAMKSYPNLRIDVRSHTDSRAGDEYNQILSNKRAKATINYIIEKSGISSERISGRGYGESQLVNKCSNGIDCSESEHALNRRAEFIILKPNQSLEGNRLQQNELRTSKASFYDFKNSSEELYTVQIAALRRTGLKIKFNQVKNVFSHVYDDGYKRYFSSVFKTKDEATSYRALLIKSGIKGAFVVGLRGEIRF</sequence>
<dbReference type="Pfam" id="PF00691">
    <property type="entry name" value="OmpA"/>
    <property type="match status" value="1"/>
</dbReference>
<accession>K4IAN3</accession>
<evidence type="ECO:0000313" key="8">
    <source>
        <dbReference type="Proteomes" id="UP000008514"/>
    </source>
</evidence>
<evidence type="ECO:0000256" key="4">
    <source>
        <dbReference type="PROSITE-ProRule" id="PRU00339"/>
    </source>
</evidence>
<dbReference type="SUPFAM" id="SSF49464">
    <property type="entry name" value="Carboxypeptidase regulatory domain-like"/>
    <property type="match status" value="1"/>
</dbReference>
<keyword evidence="4" id="KW-0802">TPR repeat</keyword>
<reference evidence="7" key="2">
    <citation type="submission" date="2012-09" db="EMBL/GenBank/DDBJ databases">
        <title>The complete sequence of Psychroflexus torquis an extreme psychrophile from sea-ice that is stimulated by light.</title>
        <authorList>
            <person name="Feng S."/>
            <person name="Powell S.M."/>
            <person name="Bowman J.P."/>
        </authorList>
    </citation>
    <scope>NUCLEOTIDE SEQUENCE [LARGE SCALE GENOMIC DNA]</scope>
    <source>
        <strain evidence="7">ATCC 700755</strain>
    </source>
</reference>
<dbReference type="PRINTS" id="PR01021">
    <property type="entry name" value="OMPADOMAIN"/>
</dbReference>
<dbReference type="InterPro" id="IPR011659">
    <property type="entry name" value="WD40"/>
</dbReference>
<dbReference type="PROSITE" id="PS50005">
    <property type="entry name" value="TPR"/>
    <property type="match status" value="1"/>
</dbReference>
<dbReference type="Gene3D" id="2.60.40.1120">
    <property type="entry name" value="Carboxypeptidase-like, regulatory domain"/>
    <property type="match status" value="1"/>
</dbReference>
<dbReference type="OrthoDB" id="9809364at2"/>
<keyword evidence="3" id="KW-0998">Cell outer membrane</keyword>
<dbReference type="CDD" id="cd07185">
    <property type="entry name" value="OmpA_C-like"/>
    <property type="match status" value="1"/>
</dbReference>
<dbReference type="Proteomes" id="UP000008514">
    <property type="component" value="Chromosome"/>
</dbReference>
<protein>
    <submittedName>
        <fullName evidence="7">Peptidoglycan-binding lipoprotein ion transport porin, OmpA family</fullName>
    </submittedName>
</protein>
<dbReference type="GO" id="GO:0009279">
    <property type="term" value="C:cell outer membrane"/>
    <property type="evidence" value="ECO:0007669"/>
    <property type="project" value="UniProtKB-SubCell"/>
</dbReference>
<dbReference type="InterPro" id="IPR019734">
    <property type="entry name" value="TPR_rpt"/>
</dbReference>
<dbReference type="HOGENOM" id="CLU_014978_0_0_10"/>
<evidence type="ECO:0000259" key="6">
    <source>
        <dbReference type="PROSITE" id="PS51123"/>
    </source>
</evidence>
<keyword evidence="2 5" id="KW-0472">Membrane</keyword>